<evidence type="ECO:0000313" key="3">
    <source>
        <dbReference type="EMBL" id="GFY63390.1"/>
    </source>
</evidence>
<accession>A0A8X6Y2V7</accession>
<organism evidence="3 4">
    <name type="scientific">Trichonephila inaurata madagascariensis</name>
    <dbReference type="NCBI Taxonomy" id="2747483"/>
    <lineage>
        <taxon>Eukaryota</taxon>
        <taxon>Metazoa</taxon>
        <taxon>Ecdysozoa</taxon>
        <taxon>Arthropoda</taxon>
        <taxon>Chelicerata</taxon>
        <taxon>Arachnida</taxon>
        <taxon>Araneae</taxon>
        <taxon>Araneomorphae</taxon>
        <taxon>Entelegynae</taxon>
        <taxon>Araneoidea</taxon>
        <taxon>Nephilidae</taxon>
        <taxon>Trichonephila</taxon>
        <taxon>Trichonephila inaurata</taxon>
    </lineage>
</organism>
<comment type="similarity">
    <text evidence="1">Belongs to the FAM89 family.</text>
</comment>
<dbReference type="InterPro" id="IPR039499">
    <property type="entry name" value="LURA1/LRA25"/>
</dbReference>
<dbReference type="Pfam" id="PF14854">
    <property type="entry name" value="LURAP"/>
    <property type="match status" value="1"/>
</dbReference>
<keyword evidence="4" id="KW-1185">Reference proteome</keyword>
<proteinExistence type="inferred from homology"/>
<dbReference type="PANTHER" id="PTHR46949:SF1">
    <property type="entry name" value="AT07979P2"/>
    <property type="match status" value="1"/>
</dbReference>
<feature type="region of interest" description="Disordered" evidence="2">
    <location>
        <begin position="52"/>
        <end position="78"/>
    </location>
</feature>
<protein>
    <submittedName>
        <fullName evidence="3">Leucine repeat adapter protein 25</fullName>
    </submittedName>
</protein>
<dbReference type="AlphaFoldDB" id="A0A8X6Y2V7"/>
<feature type="compositionally biased region" description="Polar residues" evidence="2">
    <location>
        <begin position="53"/>
        <end position="67"/>
    </location>
</feature>
<dbReference type="EMBL" id="BMAV01014752">
    <property type="protein sequence ID" value="GFY63390.1"/>
    <property type="molecule type" value="Genomic_DNA"/>
</dbReference>
<evidence type="ECO:0000313" key="4">
    <source>
        <dbReference type="Proteomes" id="UP000886998"/>
    </source>
</evidence>
<dbReference type="OrthoDB" id="1681166at2759"/>
<evidence type="ECO:0000256" key="1">
    <source>
        <dbReference type="ARBA" id="ARBA00038125"/>
    </source>
</evidence>
<feature type="compositionally biased region" description="Basic and acidic residues" evidence="2">
    <location>
        <begin position="148"/>
        <end position="160"/>
    </location>
</feature>
<dbReference type="PANTHER" id="PTHR46949">
    <property type="entry name" value="LEUCINE REPEAT ADAPTER PROTEIN 25"/>
    <property type="match status" value="1"/>
</dbReference>
<reference evidence="3" key="1">
    <citation type="submission" date="2020-08" db="EMBL/GenBank/DDBJ databases">
        <title>Multicomponent nature underlies the extraordinary mechanical properties of spider dragline silk.</title>
        <authorList>
            <person name="Kono N."/>
            <person name="Nakamura H."/>
            <person name="Mori M."/>
            <person name="Yoshida Y."/>
            <person name="Ohtoshi R."/>
            <person name="Malay A.D."/>
            <person name="Moran D.A.P."/>
            <person name="Tomita M."/>
            <person name="Numata K."/>
            <person name="Arakawa K."/>
        </authorList>
    </citation>
    <scope>NUCLEOTIDE SEQUENCE</scope>
</reference>
<sequence>MKSMASLQGLPPLPKSLSGLLNFSSAQWKEMERLHTMRTMIQQDLSRGIAERTNLQNVPTRSDSAENIPSDDGKAQNRSGRLDVQLALLRKEMVGLRQLDMSLLCQLWSLNESIHEYKQLLQDRMSLSLSPTHASSPGWDNGIDSPSSEEHGEANNKTEILDESSQTAQGRKLSSIDSTSHSSLEFENFDNRKDGPKAFRFISALNSKQPMKVGGKILTSDQDTAKIFLKYYCKVSNFRPRRQIRKKERNSRVNQKWDRLFSAPFSDEEFQRALQKLSRGKSAGPDVILP</sequence>
<comment type="caution">
    <text evidence="3">The sequence shown here is derived from an EMBL/GenBank/DDBJ whole genome shotgun (WGS) entry which is preliminary data.</text>
</comment>
<gene>
    <name evidence="3" type="primary">Fam89b</name>
    <name evidence="3" type="ORF">TNIN_204951</name>
</gene>
<dbReference type="Proteomes" id="UP000886998">
    <property type="component" value="Unassembled WGS sequence"/>
</dbReference>
<evidence type="ECO:0000256" key="2">
    <source>
        <dbReference type="SAM" id="MobiDB-lite"/>
    </source>
</evidence>
<feature type="region of interest" description="Disordered" evidence="2">
    <location>
        <begin position="129"/>
        <end position="179"/>
    </location>
</feature>
<name>A0A8X6Y2V7_9ARAC</name>